<name>A0A075HRQ9_9ARCH</name>
<organism evidence="1">
    <name type="scientific">uncultured marine thaumarchaeote KM3_82_B03</name>
    <dbReference type="NCBI Taxonomy" id="1456302"/>
    <lineage>
        <taxon>Archaea</taxon>
        <taxon>Nitrososphaerota</taxon>
        <taxon>environmental samples</taxon>
    </lineage>
</organism>
<dbReference type="EMBL" id="KF901103">
    <property type="protein sequence ID" value="AIF18145.1"/>
    <property type="molecule type" value="Genomic_DNA"/>
</dbReference>
<reference evidence="1" key="1">
    <citation type="journal article" date="2014" name="Genome Biol. Evol.">
        <title>Pangenome evidence for extensive interdomain horizontal transfer affecting lineage core and shell genes in uncultured planktonic thaumarchaeota and euryarchaeota.</title>
        <authorList>
            <person name="Deschamps P."/>
            <person name="Zivanovic Y."/>
            <person name="Moreira D."/>
            <person name="Rodriguez-Valera F."/>
            <person name="Lopez-Garcia P."/>
        </authorList>
    </citation>
    <scope>NUCLEOTIDE SEQUENCE</scope>
</reference>
<proteinExistence type="predicted"/>
<dbReference type="AlphaFoldDB" id="A0A075HRQ9"/>
<accession>A0A075HRQ9</accession>
<protein>
    <submittedName>
        <fullName evidence="1">Uncharacterized protein</fullName>
    </submittedName>
</protein>
<evidence type="ECO:0000313" key="1">
    <source>
        <dbReference type="EMBL" id="AIF18145.1"/>
    </source>
</evidence>
<sequence>MNRIILASIGIMAVYFLVMGVVFPDALSFTEKRETAPFFVTSQEKKSISSNESFDFIIDTGITGGDSDMLILIIGFPDAKSFDGIKIKSSDFTQSPKFFEVGDEIKTYYPSDYKIAEYPLLHIFNMPNPINKKPILQLEITPENLGEYRIFTKAKSAPFTEDSIFPKGGNVDEDNEFVEKKVIIVE</sequence>